<keyword evidence="3" id="KW-1185">Reference proteome</keyword>
<accession>A0ABD3R523</accession>
<feature type="region of interest" description="Disordered" evidence="1">
    <location>
        <begin position="110"/>
        <end position="131"/>
    </location>
</feature>
<evidence type="ECO:0000313" key="2">
    <source>
        <dbReference type="EMBL" id="KAL3806776.1"/>
    </source>
</evidence>
<feature type="non-terminal residue" evidence="2">
    <location>
        <position position="1"/>
    </location>
</feature>
<name>A0ABD3R523_9STRA</name>
<feature type="region of interest" description="Disordered" evidence="1">
    <location>
        <begin position="400"/>
        <end position="430"/>
    </location>
</feature>
<feature type="compositionally biased region" description="Low complexity" evidence="1">
    <location>
        <begin position="475"/>
        <end position="502"/>
    </location>
</feature>
<protein>
    <recommendedName>
        <fullName evidence="4">Reverse transcriptase domain-containing protein</fullName>
    </recommendedName>
</protein>
<proteinExistence type="predicted"/>
<comment type="caution">
    <text evidence="2">The sequence shown here is derived from an EMBL/GenBank/DDBJ whole genome shotgun (WGS) entry which is preliminary data.</text>
</comment>
<feature type="compositionally biased region" description="Polar residues" evidence="1">
    <location>
        <begin position="640"/>
        <end position="655"/>
    </location>
</feature>
<organism evidence="2 3">
    <name type="scientific">Cyclostephanos tholiformis</name>
    <dbReference type="NCBI Taxonomy" id="382380"/>
    <lineage>
        <taxon>Eukaryota</taxon>
        <taxon>Sar</taxon>
        <taxon>Stramenopiles</taxon>
        <taxon>Ochrophyta</taxon>
        <taxon>Bacillariophyta</taxon>
        <taxon>Coscinodiscophyceae</taxon>
        <taxon>Thalassiosirophycidae</taxon>
        <taxon>Stephanodiscales</taxon>
        <taxon>Stephanodiscaceae</taxon>
        <taxon>Cyclostephanos</taxon>
    </lineage>
</organism>
<evidence type="ECO:0000313" key="3">
    <source>
        <dbReference type="Proteomes" id="UP001530377"/>
    </source>
</evidence>
<feature type="compositionally biased region" description="Acidic residues" evidence="1">
    <location>
        <begin position="408"/>
        <end position="417"/>
    </location>
</feature>
<evidence type="ECO:0008006" key="4">
    <source>
        <dbReference type="Google" id="ProtNLM"/>
    </source>
</evidence>
<feature type="region of interest" description="Disordered" evidence="1">
    <location>
        <begin position="452"/>
        <end position="560"/>
    </location>
</feature>
<feature type="compositionally biased region" description="Low complexity" evidence="1">
    <location>
        <begin position="300"/>
        <end position="310"/>
    </location>
</feature>
<feature type="compositionally biased region" description="Low complexity" evidence="1">
    <location>
        <begin position="525"/>
        <end position="537"/>
    </location>
</feature>
<dbReference type="EMBL" id="JALLPB020000735">
    <property type="protein sequence ID" value="KAL3806776.1"/>
    <property type="molecule type" value="Genomic_DNA"/>
</dbReference>
<feature type="region of interest" description="Disordered" evidence="1">
    <location>
        <begin position="1324"/>
        <end position="1344"/>
    </location>
</feature>
<feature type="region of interest" description="Disordered" evidence="1">
    <location>
        <begin position="268"/>
        <end position="317"/>
    </location>
</feature>
<feature type="region of interest" description="Disordered" evidence="1">
    <location>
        <begin position="582"/>
        <end position="746"/>
    </location>
</feature>
<feature type="compositionally biased region" description="Low complexity" evidence="1">
    <location>
        <begin position="452"/>
        <end position="468"/>
    </location>
</feature>
<evidence type="ECO:0000256" key="1">
    <source>
        <dbReference type="SAM" id="MobiDB-lite"/>
    </source>
</evidence>
<reference evidence="2 3" key="1">
    <citation type="submission" date="2024-10" db="EMBL/GenBank/DDBJ databases">
        <title>Updated reference genomes for cyclostephanoid diatoms.</title>
        <authorList>
            <person name="Roberts W.R."/>
            <person name="Alverson A.J."/>
        </authorList>
    </citation>
    <scope>NUCLEOTIDE SEQUENCE [LARGE SCALE GENOMIC DNA]</scope>
    <source>
        <strain evidence="2 3">AJA228-03</strain>
    </source>
</reference>
<feature type="compositionally biased region" description="Polar residues" evidence="1">
    <location>
        <begin position="615"/>
        <end position="632"/>
    </location>
</feature>
<dbReference type="Proteomes" id="UP001530377">
    <property type="component" value="Unassembled WGS sequence"/>
</dbReference>
<gene>
    <name evidence="2" type="ORF">ACHAXA_004473</name>
</gene>
<feature type="compositionally biased region" description="Acidic residues" evidence="1">
    <location>
        <begin position="1329"/>
        <end position="1339"/>
    </location>
</feature>
<sequence length="1895" mass="202277">GCKVLATRFLRVPPKSLYKKLILWAGLFYYAKMSASSKVPEGLKDSECEKGNLGARLPIPYVPPMDLLQAKENSDSIKLKLPDGTKGLDVKCRETGKELVKTSEVLEALKRESGGPEKASASKNDQEAHKEELKQTQEMCELAKKEHDEVVAVFTIDAAERQKFYIQQGVRKPQRATVRQYVSRMEVLNGYLRHLPTLKNSPKAVTTTKKGKFHIFLFPIYKIKPDALNKNIEHVMLKKYNKKLKAQVKATTACENGKDAQHARLSTLRQGSAPGPAKDAASRGQQHTIGAVRTLDDSRSPSASTATPSRSRNDKRQKTAEAREDLCCFCSPLASCSSRTCSCTKAGRPCRCCDPGTCSRCTNTVEAHNRVIRGENHRRQSGIGARFRRHVGRPLDPPIPLYSVPPLPDEDDDDIDAGAEINNPTGGTAMDDDDVVFFDALAALQAVDDPVAASNTDATSDASLGPSADADDAEPASLPAGLSAAGSGAPSASGASLGLPAGRSNTTGDVDVTGMGPNDVDGDAADPVGDGASGDPPLGLLTGGNVGPQQFPGESDGSADGIAPLAAVTSLGLSAGRSSSLGDVDVSGMGPNDVDGDVTDPGDGASDDRPLGLSTGRNVSPQASPDRSNGSVDGNAPSAAETSLGLSAGRSSSQGDVDVSGIDPDDVNGDVADPGDGALGDRPLGLSTDGNVDPPASPGGTNGSDDGSDAPSPITVDIGPAADDHGMMEDGVGGATVSPGTNATPARQSARLYPLFNGRNAGSGRNASAGRRGTAQRVSFSPAAAAASPVDAVQAGGRIEGVAVRALDTPRAGGTTGGVALRAPGPLPPRLVPGTVETAAASAANPGSAICTDGCAGGTCVDGRARTFVPAAIIAATTPAVANPYTNTVRGTTADTVGVVGGAVGPPVAPCDGTPATAGAAVVGDDAPADGDVQRALGHSSPRTFTEEQLRDADPRLQRLTAADRRLLGVFGDTIHLNDGAHLDGGIGVAEDAKWQRLYHRVASCSLPLYDLPNGRWAHRFLTTLTDLWVGVIQRRWNSERPLVFQAVILRRVRGITRFHDVKPVVWGRLDAWDAGRYVALVKEVEEANLDSGGGGRRVDVRRQDEATSLARRYDAMVLGGKVRAAVRMVTNRGTGGPYRPNDLDSKSGRPVIDVLREKHPESVVPSEWDFDAYPDAADLLDTMPVYCFEECVAKAAARLSGGAGPCGVEAEMLKHWLLRYGAHSELLREAMAKWVDWLSNGSPPYAAYRAVNTVRTVALDKCPGVRPLGIGEVWMRLWSDCCHMKTKAAATTACGNTQLCAGLRSGIEANLHAVRAIWPQSAGWTEDGASEEEDDGDPSSDTTLRRCIRAEGVLTPGTDPGAAEDAAFSRYEPGTGFGSALFDARNGFNELNRYLMLWNVAHRWNRGSRFAFNRYRHWVRCLVRSDPGEPAIVIHSKEGITQGDCLAMSLYGVALMPLASKMREAIPDALQPWYCDDAGAAGEALPNARCLDFLVKFGPAYGYYPEPRKSYYICKAEDEPAARRAFESYDLEINYSRGQRYLGGFIGSAQKKEEWLGDLVGKWVSAVKTLSVVAERYPQTAYAGFTFCLQNEWQYVQRVVADTGPFFEPLEREIRLNFLPALLGIPPAEIDGGYRQLLTHSVKLGGLAIRNPVDTAHGVHSASLAATRHLTVSLVCRDTRFDLGTHRTCAAEAGQAARRSRLIDEQLFLDARGRDNPSVARRDKRNCAAGAWLSVFPNRLNGTGLSADEWRDNVRLRYNHSPLEMPAAYALHPPAVTEERGDASCHGFWERGRTTIFDMRITDTDARSYRKKEFAKVLEQHEKEKKDKYLQNCLEMRKDFTPMIYSVDGIAGREARNAEKRLATHLASKWKPSSFAAAVIDNDPVAPSSPTGPP</sequence>